<feature type="domain" description="Alpha galactosidase C-terminal" evidence="9">
    <location>
        <begin position="350"/>
        <end position="411"/>
    </location>
</feature>
<dbReference type="CDD" id="cd14792">
    <property type="entry name" value="GH27"/>
    <property type="match status" value="1"/>
</dbReference>
<keyword evidence="11" id="KW-1185">Reference proteome</keyword>
<dbReference type="GO" id="GO:0004557">
    <property type="term" value="F:alpha-galactosidase activity"/>
    <property type="evidence" value="ECO:0007669"/>
    <property type="project" value="UniProtKB-EC"/>
</dbReference>
<comment type="subunit">
    <text evidence="7">Homodimer.</text>
</comment>
<evidence type="ECO:0000256" key="2">
    <source>
        <dbReference type="ARBA" id="ARBA00009743"/>
    </source>
</evidence>
<keyword evidence="6 7" id="KW-0326">Glycosidase</keyword>
<evidence type="ECO:0000256" key="7">
    <source>
        <dbReference type="RuleBase" id="RU361168"/>
    </source>
</evidence>
<dbReference type="InterPro" id="IPR002241">
    <property type="entry name" value="Glyco_hydro_27"/>
</dbReference>
<keyword evidence="7" id="KW-1015">Disulfide bond</keyword>
<dbReference type="SUPFAM" id="SSF51445">
    <property type="entry name" value="(Trans)glycosidases"/>
    <property type="match status" value="1"/>
</dbReference>
<protein>
    <recommendedName>
        <fullName evidence="3 7">Alpha-galactosidase</fullName>
        <ecNumber evidence="7">3.2.1.-</ecNumber>
    </recommendedName>
</protein>
<evidence type="ECO:0000256" key="6">
    <source>
        <dbReference type="ARBA" id="ARBA00023295"/>
    </source>
</evidence>
<evidence type="ECO:0000256" key="1">
    <source>
        <dbReference type="ARBA" id="ARBA00001255"/>
    </source>
</evidence>
<comment type="similarity">
    <text evidence="2 7">Belongs to the glycosyl hydrolase 27 family.</text>
</comment>
<proteinExistence type="inferred from homology"/>
<evidence type="ECO:0000256" key="5">
    <source>
        <dbReference type="ARBA" id="ARBA00022801"/>
    </source>
</evidence>
<feature type="signal peptide" evidence="8">
    <location>
        <begin position="1"/>
        <end position="23"/>
    </location>
</feature>
<dbReference type="PROSITE" id="PS00512">
    <property type="entry name" value="ALPHA_GALACTOSIDASE"/>
    <property type="match status" value="1"/>
</dbReference>
<dbReference type="Pfam" id="PF17801">
    <property type="entry name" value="Melibiase_C"/>
    <property type="match status" value="1"/>
</dbReference>
<name>A0AAV1L6Y9_9NEOP</name>
<evidence type="ECO:0000313" key="11">
    <source>
        <dbReference type="Proteomes" id="UP001314205"/>
    </source>
</evidence>
<organism evidence="10 11">
    <name type="scientific">Parnassius mnemosyne</name>
    <name type="common">clouded apollo</name>
    <dbReference type="NCBI Taxonomy" id="213953"/>
    <lineage>
        <taxon>Eukaryota</taxon>
        <taxon>Metazoa</taxon>
        <taxon>Ecdysozoa</taxon>
        <taxon>Arthropoda</taxon>
        <taxon>Hexapoda</taxon>
        <taxon>Insecta</taxon>
        <taxon>Pterygota</taxon>
        <taxon>Neoptera</taxon>
        <taxon>Endopterygota</taxon>
        <taxon>Lepidoptera</taxon>
        <taxon>Glossata</taxon>
        <taxon>Ditrysia</taxon>
        <taxon>Papilionoidea</taxon>
        <taxon>Papilionidae</taxon>
        <taxon>Parnassiinae</taxon>
        <taxon>Parnassini</taxon>
        <taxon>Parnassius</taxon>
        <taxon>Driopa</taxon>
    </lineage>
</organism>
<dbReference type="InterPro" id="IPR013780">
    <property type="entry name" value="Glyco_hydro_b"/>
</dbReference>
<dbReference type="Gene3D" id="2.60.40.1180">
    <property type="entry name" value="Golgi alpha-mannosidase II"/>
    <property type="match status" value="1"/>
</dbReference>
<dbReference type="Gene3D" id="3.20.20.70">
    <property type="entry name" value="Aldolase class I"/>
    <property type="match status" value="1"/>
</dbReference>
<feature type="chain" id="PRO_5043931530" description="Alpha-galactosidase" evidence="8">
    <location>
        <begin position="24"/>
        <end position="414"/>
    </location>
</feature>
<dbReference type="EC" id="3.2.1.-" evidence="7"/>
<evidence type="ECO:0000256" key="4">
    <source>
        <dbReference type="ARBA" id="ARBA00022729"/>
    </source>
</evidence>
<keyword evidence="4 8" id="KW-0732">Signal</keyword>
<dbReference type="GO" id="GO:0016139">
    <property type="term" value="P:glycoside catabolic process"/>
    <property type="evidence" value="ECO:0007669"/>
    <property type="project" value="TreeGrafter"/>
</dbReference>
<evidence type="ECO:0000259" key="9">
    <source>
        <dbReference type="Pfam" id="PF17801"/>
    </source>
</evidence>
<dbReference type="AlphaFoldDB" id="A0AAV1L6Y9"/>
<accession>A0AAV1L6Y9</accession>
<keyword evidence="5 7" id="KW-0378">Hydrolase</keyword>
<dbReference type="InterPro" id="IPR013785">
    <property type="entry name" value="Aldolase_TIM"/>
</dbReference>
<reference evidence="10 11" key="1">
    <citation type="submission" date="2023-11" db="EMBL/GenBank/DDBJ databases">
        <authorList>
            <person name="Hedman E."/>
            <person name="Englund M."/>
            <person name="Stromberg M."/>
            <person name="Nyberg Akerstrom W."/>
            <person name="Nylinder S."/>
            <person name="Jareborg N."/>
            <person name="Kallberg Y."/>
            <person name="Kronander E."/>
        </authorList>
    </citation>
    <scope>NUCLEOTIDE SEQUENCE [LARGE SCALE GENOMIC DNA]</scope>
</reference>
<dbReference type="Pfam" id="PF16499">
    <property type="entry name" value="Melibiase_2"/>
    <property type="match status" value="1"/>
</dbReference>
<dbReference type="InterPro" id="IPR041233">
    <property type="entry name" value="Melibiase_C"/>
</dbReference>
<dbReference type="Proteomes" id="UP001314205">
    <property type="component" value="Unassembled WGS sequence"/>
</dbReference>
<dbReference type="EMBL" id="CAVLGL010000084">
    <property type="protein sequence ID" value="CAK1589792.1"/>
    <property type="molecule type" value="Genomic_DNA"/>
</dbReference>
<dbReference type="PRINTS" id="PR00740">
    <property type="entry name" value="GLHYDRLASE27"/>
</dbReference>
<comment type="caution">
    <text evidence="10">The sequence shown here is derived from an EMBL/GenBank/DDBJ whole genome shotgun (WGS) entry which is preliminary data.</text>
</comment>
<sequence length="414" mass="47512">MKNIHVLFTMAFFVCLFICRVKLLDNGLARKPPMGWMSWGYYRCGVDCDENPGKCLDEYLILSVADTIYNEGYQEAGFEYIIIDDCWSEHERDSHGRLVADRSRFPHGMKYISDYIHAKGLKFGMYTNVADVTCMIYPGSKGYFGIDAMTFAEWGIDYLKVDGCFASESFLNTAYIKFGRYLNKTERPIVYSCSWPFYIQFIHHNKPNYAQISSHCNLWRNYLDIENSWQAVRNTIKFYQNNYPEISKYHGPGQWNDPDMLIFGTGVLTEGQSRLHLAVYAMLSAPLLLSCDMNKLTAYEKKLLLNMDLIAVGQDPLGVMARPYDLPHSITLWVKRHLPMKGDKYYSFSFALVNMETGEATVSFTPGDYGLESVDGYSVMDVFSGKFLDNVTLTNRITVTVPSQDVMMYTLYAL</sequence>
<dbReference type="GO" id="GO:0005737">
    <property type="term" value="C:cytoplasm"/>
    <property type="evidence" value="ECO:0007669"/>
    <property type="project" value="TreeGrafter"/>
</dbReference>
<dbReference type="PANTHER" id="PTHR11452:SF83">
    <property type="entry name" value="ALPHA-GALACTOSIDASE"/>
    <property type="match status" value="1"/>
</dbReference>
<evidence type="ECO:0000256" key="8">
    <source>
        <dbReference type="SAM" id="SignalP"/>
    </source>
</evidence>
<evidence type="ECO:0000313" key="10">
    <source>
        <dbReference type="EMBL" id="CAK1589792.1"/>
    </source>
</evidence>
<dbReference type="GO" id="GO:0009311">
    <property type="term" value="P:oligosaccharide metabolic process"/>
    <property type="evidence" value="ECO:0007669"/>
    <property type="project" value="TreeGrafter"/>
</dbReference>
<dbReference type="FunFam" id="3.20.20.70:FF:000197">
    <property type="entry name" value="Alpha-galactosidase"/>
    <property type="match status" value="1"/>
</dbReference>
<dbReference type="InterPro" id="IPR000111">
    <property type="entry name" value="Glyco_hydro_27/36_CS"/>
</dbReference>
<dbReference type="PANTHER" id="PTHR11452">
    <property type="entry name" value="ALPHA-GALACTOSIDASE/ALPHA-N-ACETYLGALACTOSAMINIDASE"/>
    <property type="match status" value="1"/>
</dbReference>
<dbReference type="InterPro" id="IPR017853">
    <property type="entry name" value="GH"/>
</dbReference>
<evidence type="ECO:0000256" key="3">
    <source>
        <dbReference type="ARBA" id="ARBA00012755"/>
    </source>
</evidence>
<comment type="catalytic activity">
    <reaction evidence="1">
        <text>Hydrolysis of terminal, non-reducing alpha-D-galactose residues in alpha-D-galactosides, including galactose oligosaccharides, galactomannans and galactolipids.</text>
        <dbReference type="EC" id="3.2.1.22"/>
    </reaction>
</comment>
<gene>
    <name evidence="10" type="ORF">PARMNEM_LOCUS10240</name>
</gene>
<dbReference type="SUPFAM" id="SSF51011">
    <property type="entry name" value="Glycosyl hydrolase domain"/>
    <property type="match status" value="1"/>
</dbReference>